<dbReference type="Gene3D" id="1.20.140.10">
    <property type="entry name" value="Butyryl-CoA Dehydrogenase, subunit A, domain 3"/>
    <property type="match status" value="1"/>
</dbReference>
<comment type="similarity">
    <text evidence="1">Belongs to the acyl-CoA dehydrogenase family.</text>
</comment>
<dbReference type="InterPro" id="IPR009075">
    <property type="entry name" value="AcylCo_DH/oxidase_C"/>
</dbReference>
<dbReference type="PANTHER" id="PTHR42707">
    <property type="entry name" value="ACYL-COA DEHYDROGENASE"/>
    <property type="match status" value="1"/>
</dbReference>
<dbReference type="Pfam" id="PF00441">
    <property type="entry name" value="Acyl-CoA_dh_1"/>
    <property type="match status" value="1"/>
</dbReference>
<keyword evidence="2" id="KW-0285">Flavoprotein</keyword>
<dbReference type="PANTHER" id="PTHR42707:SF3">
    <property type="entry name" value="ACYL-COA DEHYDROGENASE AIDB-RELATED"/>
    <property type="match status" value="1"/>
</dbReference>
<evidence type="ECO:0000256" key="2">
    <source>
        <dbReference type="ARBA" id="ARBA00022630"/>
    </source>
</evidence>
<dbReference type="Pfam" id="PF18158">
    <property type="entry name" value="AidB_N"/>
    <property type="match status" value="1"/>
</dbReference>
<evidence type="ECO:0000256" key="3">
    <source>
        <dbReference type="ARBA" id="ARBA00022827"/>
    </source>
</evidence>
<evidence type="ECO:0000256" key="1">
    <source>
        <dbReference type="ARBA" id="ARBA00009347"/>
    </source>
</evidence>
<keyword evidence="3" id="KW-0274">FAD</keyword>
<comment type="caution">
    <text evidence="7">The sequence shown here is derived from an EMBL/GenBank/DDBJ whole genome shotgun (WGS) entry which is preliminary data.</text>
</comment>
<evidence type="ECO:0000259" key="5">
    <source>
        <dbReference type="Pfam" id="PF00441"/>
    </source>
</evidence>
<dbReference type="InterPro" id="IPR009100">
    <property type="entry name" value="AcylCoA_DH/oxidase_NM_dom_sf"/>
</dbReference>
<gene>
    <name evidence="7" type="ORF">DLJ53_08075</name>
</gene>
<accession>A0A8B2P360</accession>
<dbReference type="SUPFAM" id="SSF56645">
    <property type="entry name" value="Acyl-CoA dehydrogenase NM domain-like"/>
    <property type="match status" value="1"/>
</dbReference>
<name>A0A8B2P360_9HYPH</name>
<dbReference type="InterPro" id="IPR036250">
    <property type="entry name" value="AcylCo_DH-like_C"/>
</dbReference>
<feature type="domain" description="Adaptive response protein AidB N-terminal" evidence="6">
    <location>
        <begin position="28"/>
        <end position="181"/>
    </location>
</feature>
<dbReference type="InterPro" id="IPR052904">
    <property type="entry name" value="Acyl-CoA_dehydrogenase-like"/>
</dbReference>
<keyword evidence="8" id="KW-1185">Reference proteome</keyword>
<proteinExistence type="inferred from homology"/>
<sequence length="558" mass="59425">MHKTMDDTLNRRVGIRRATEPASSTVRPPEYAGLNTFGSDPVLTATLDSALDEATEEHLRTLGGYWGSAEAQEVARIAAAAPPQLRRTDFDGYRVDQVEVHPAYHAMMNRSIATGLTSSAWEDGDDRRQHRLRAAALFLTAQCDRGHLTVISSTHASVAALAYASDLEAQLFPLIATRRYDRKPLPLGEKDGATVTLALTERDGSADRSAVAMHGEIVAGDRLSVTGEKWFVCAPTADLALVLARTAEGPTAAMIPRYAAENEDAIDIEALRDVGGLASQAVASVSFHGATGQILGEPGRGLHVLRDVRTLLQLDGAIIAAGAIRAAVGRAVHHARYRETSGKLLVSHPLHARVLADLALESAAHTALCMRVAAAFDQAFERDGDHALARLVTPAARLYTVGAAPALSLACNEAIGGTAFDALHPSARIHADVTALSAWDGTANEAALDLVMQVERDRQVLRDALGELGADLGNTNADIIEDTLDLGERAVADIALARAFAEQLAMVAAASAMRRNLPRVIADAYIATRLRERFRAGYGTLDGRFDAAAILDFVAPED</sequence>
<feature type="domain" description="Acyl-CoA dehydrogenase/oxidase C-terminal" evidence="5">
    <location>
        <begin position="317"/>
        <end position="444"/>
    </location>
</feature>
<evidence type="ECO:0000256" key="4">
    <source>
        <dbReference type="SAM" id="MobiDB-lite"/>
    </source>
</evidence>
<dbReference type="GO" id="GO:0003995">
    <property type="term" value="F:acyl-CoA dehydrogenase activity"/>
    <property type="evidence" value="ECO:0007669"/>
    <property type="project" value="TreeGrafter"/>
</dbReference>
<dbReference type="Gene3D" id="6.10.250.600">
    <property type="match status" value="1"/>
</dbReference>
<dbReference type="OrthoDB" id="9771038at2"/>
<reference evidence="7 8" key="1">
    <citation type="submission" date="2018-05" db="EMBL/GenBank/DDBJ databases">
        <title>Acuticoccus sediminis sp. nov., isolated from deep-sea sediment of Indian Ocean.</title>
        <authorList>
            <person name="Liu X."/>
            <person name="Lai Q."/>
            <person name="Du Y."/>
            <person name="Sun F."/>
            <person name="Zhang X."/>
            <person name="Wang S."/>
            <person name="Shao Z."/>
        </authorList>
    </citation>
    <scope>NUCLEOTIDE SEQUENCE [LARGE SCALE GENOMIC DNA]</scope>
    <source>
        <strain evidence="7 8">PTG4-2</strain>
    </source>
</reference>
<feature type="compositionally biased region" description="Basic and acidic residues" evidence="4">
    <location>
        <begin position="1"/>
        <end position="10"/>
    </location>
</feature>
<evidence type="ECO:0000259" key="6">
    <source>
        <dbReference type="Pfam" id="PF18158"/>
    </source>
</evidence>
<dbReference type="InterPro" id="IPR041504">
    <property type="entry name" value="AidB_N"/>
</dbReference>
<dbReference type="Gene3D" id="2.40.110.20">
    <property type="match status" value="1"/>
</dbReference>
<dbReference type="SUPFAM" id="SSF47203">
    <property type="entry name" value="Acyl-CoA dehydrogenase C-terminal domain-like"/>
    <property type="match status" value="1"/>
</dbReference>
<dbReference type="AlphaFoldDB" id="A0A8B2P360"/>
<feature type="region of interest" description="Disordered" evidence="4">
    <location>
        <begin position="1"/>
        <end position="27"/>
    </location>
</feature>
<dbReference type="Proteomes" id="UP000249590">
    <property type="component" value="Unassembled WGS sequence"/>
</dbReference>
<protein>
    <submittedName>
        <fullName evidence="7">DNA alkylation response protein</fullName>
    </submittedName>
</protein>
<dbReference type="EMBL" id="QHHQ01000001">
    <property type="protein sequence ID" value="RAI04384.1"/>
    <property type="molecule type" value="Genomic_DNA"/>
</dbReference>
<evidence type="ECO:0000313" key="8">
    <source>
        <dbReference type="Proteomes" id="UP000249590"/>
    </source>
</evidence>
<evidence type="ECO:0000313" key="7">
    <source>
        <dbReference type="EMBL" id="RAI04384.1"/>
    </source>
</evidence>
<organism evidence="7 8">
    <name type="scientific">Acuticoccus sediminis</name>
    <dbReference type="NCBI Taxonomy" id="2184697"/>
    <lineage>
        <taxon>Bacteria</taxon>
        <taxon>Pseudomonadati</taxon>
        <taxon>Pseudomonadota</taxon>
        <taxon>Alphaproteobacteria</taxon>
        <taxon>Hyphomicrobiales</taxon>
        <taxon>Amorphaceae</taxon>
        <taxon>Acuticoccus</taxon>
    </lineage>
</organism>
<dbReference type="RefSeq" id="WP_111343827.1">
    <property type="nucleotide sequence ID" value="NZ_QHHQ01000001.1"/>
</dbReference>